<reference evidence="2" key="1">
    <citation type="submission" date="2016-10" db="EMBL/GenBank/DDBJ databases">
        <authorList>
            <person name="Varghese N."/>
            <person name="Submissions S."/>
        </authorList>
    </citation>
    <scope>NUCLEOTIDE SEQUENCE [LARGE SCALE GENOMIC DNA]</scope>
    <source>
        <strain evidence="2">DSM 25811 / CCM 8410 / LMG 26954 / E90</strain>
    </source>
</reference>
<dbReference type="STRING" id="1285928.SAMN04487894_108171"/>
<accession>A0A1G6U727</accession>
<evidence type="ECO:0000313" key="2">
    <source>
        <dbReference type="Proteomes" id="UP000198757"/>
    </source>
</evidence>
<protein>
    <recommendedName>
        <fullName evidence="3">PEGA domain-containing protein</fullName>
    </recommendedName>
</protein>
<name>A0A1G6U727_NIADE</name>
<dbReference type="Proteomes" id="UP000198757">
    <property type="component" value="Unassembled WGS sequence"/>
</dbReference>
<proteinExistence type="predicted"/>
<dbReference type="EMBL" id="FMZO01000008">
    <property type="protein sequence ID" value="SDD37190.1"/>
    <property type="molecule type" value="Genomic_DNA"/>
</dbReference>
<gene>
    <name evidence="1" type="ORF">SAMN04487894_108171</name>
</gene>
<dbReference type="OrthoDB" id="1121354at2"/>
<evidence type="ECO:0000313" key="1">
    <source>
        <dbReference type="EMBL" id="SDD37190.1"/>
    </source>
</evidence>
<organism evidence="1 2">
    <name type="scientific">Niabella drilacis (strain DSM 25811 / CCM 8410 / CCUG 62505 / LMG 26954 / E90)</name>
    <dbReference type="NCBI Taxonomy" id="1285928"/>
    <lineage>
        <taxon>Bacteria</taxon>
        <taxon>Pseudomonadati</taxon>
        <taxon>Bacteroidota</taxon>
        <taxon>Chitinophagia</taxon>
        <taxon>Chitinophagales</taxon>
        <taxon>Chitinophagaceae</taxon>
        <taxon>Niabella</taxon>
    </lineage>
</organism>
<evidence type="ECO:0008006" key="3">
    <source>
        <dbReference type="Google" id="ProtNLM"/>
    </source>
</evidence>
<dbReference type="AlphaFoldDB" id="A0A1G6U727"/>
<keyword evidence="2" id="KW-1185">Reference proteome</keyword>
<sequence length="218" mass="24661">MKQITTLSFLLIVCSLLSFTVEAKSKMIRLTTDEGAIVFLNGKQVSQPVKIVVTPDQDMYVRIEKVGFITQKRTYSYRDVESKKEYIRLEPDDAFENSFVTNIANQDIDIRASKPEAESWITLSRIITGYFDVIAITDKTTGYLCTAWSVKSFKAATIRTRLIIKTSSSDPLVYKAKLVSEYADAGTSANADEAFKKWDRVLRTFENAIPELQSRLGK</sequence>
<dbReference type="RefSeq" id="WP_090391109.1">
    <property type="nucleotide sequence ID" value="NZ_FMZO01000008.1"/>
</dbReference>